<dbReference type="PANTHER" id="PTHR43420">
    <property type="entry name" value="ACETYLTRANSFERASE"/>
    <property type="match status" value="1"/>
</dbReference>
<dbReference type="InterPro" id="IPR050680">
    <property type="entry name" value="YpeA/RimI_acetyltransf"/>
</dbReference>
<sequence>MTPAELAQLHAACFTTPRPWSQGEFDDLLKTSGVFLLSQPGGFLLGRVIADEAELLTLAVAPEQRRKGIARALAAAFHITVKSRGAQTAFLEVAAENAAARALYLAAGWTESGRRKAYYHAPDGHRSDAIIMVLSVDGANG</sequence>
<dbReference type="RefSeq" id="WP_368392786.1">
    <property type="nucleotide sequence ID" value="NZ_JBFRYC010000013.1"/>
</dbReference>
<name>A0ABV3TNM5_9RHOB</name>
<dbReference type="Proteomes" id="UP001557465">
    <property type="component" value="Unassembled WGS sequence"/>
</dbReference>
<keyword evidence="1 4" id="KW-0808">Transferase</keyword>
<dbReference type="InterPro" id="IPR016181">
    <property type="entry name" value="Acyl_CoA_acyltransferase"/>
</dbReference>
<dbReference type="CDD" id="cd04301">
    <property type="entry name" value="NAT_SF"/>
    <property type="match status" value="1"/>
</dbReference>
<evidence type="ECO:0000259" key="3">
    <source>
        <dbReference type="PROSITE" id="PS51186"/>
    </source>
</evidence>
<gene>
    <name evidence="4" type="ORF">AB4874_16390</name>
</gene>
<keyword evidence="5" id="KW-1185">Reference proteome</keyword>
<protein>
    <submittedName>
        <fullName evidence="4">GNAT family N-acetyltransferase</fullName>
        <ecNumber evidence="4">2.3.1.-</ecNumber>
    </submittedName>
</protein>
<proteinExistence type="predicted"/>
<comment type="caution">
    <text evidence="4">The sequence shown here is derived from an EMBL/GenBank/DDBJ whole genome shotgun (WGS) entry which is preliminary data.</text>
</comment>
<dbReference type="EC" id="2.3.1.-" evidence="4"/>
<keyword evidence="2 4" id="KW-0012">Acyltransferase</keyword>
<dbReference type="SUPFAM" id="SSF55729">
    <property type="entry name" value="Acyl-CoA N-acyltransferases (Nat)"/>
    <property type="match status" value="1"/>
</dbReference>
<reference evidence="4 5" key="1">
    <citation type="journal article" date="2011" name="Int. J. Syst. Evol. Microbiol.">
        <title>Zhongshania antarctica gen. nov., sp. nov. and Zhongshania guokunii sp. nov., gammaproteobacteria respectively isolated from coastal attached (fast) ice and surface seawater of the Antarctic.</title>
        <authorList>
            <person name="Li H.J."/>
            <person name="Zhang X.Y."/>
            <person name="Chen C.X."/>
            <person name="Zhang Y.J."/>
            <person name="Gao Z.M."/>
            <person name="Yu Y."/>
            <person name="Chen X.L."/>
            <person name="Chen B."/>
            <person name="Zhang Y.Z."/>
        </authorList>
    </citation>
    <scope>NUCLEOTIDE SEQUENCE [LARGE SCALE GENOMIC DNA]</scope>
    <source>
        <strain evidence="4 5">15-R06ZXC-3</strain>
    </source>
</reference>
<feature type="domain" description="N-acetyltransferase" evidence="3">
    <location>
        <begin position="1"/>
        <end position="137"/>
    </location>
</feature>
<evidence type="ECO:0000313" key="4">
    <source>
        <dbReference type="EMBL" id="MEX1663199.1"/>
    </source>
</evidence>
<dbReference type="EMBL" id="JBFRYC010000013">
    <property type="protein sequence ID" value="MEX1663199.1"/>
    <property type="molecule type" value="Genomic_DNA"/>
</dbReference>
<accession>A0ABV3TNM5</accession>
<evidence type="ECO:0000313" key="5">
    <source>
        <dbReference type="Proteomes" id="UP001557465"/>
    </source>
</evidence>
<organism evidence="4 5">
    <name type="scientific">Thioclava arctica</name>
    <dbReference type="NCBI Taxonomy" id="3238301"/>
    <lineage>
        <taxon>Bacteria</taxon>
        <taxon>Pseudomonadati</taxon>
        <taxon>Pseudomonadota</taxon>
        <taxon>Alphaproteobacteria</taxon>
        <taxon>Rhodobacterales</taxon>
        <taxon>Paracoccaceae</taxon>
        <taxon>Thioclava</taxon>
    </lineage>
</organism>
<dbReference type="Gene3D" id="3.40.630.30">
    <property type="match status" value="1"/>
</dbReference>
<dbReference type="Pfam" id="PF00583">
    <property type="entry name" value="Acetyltransf_1"/>
    <property type="match status" value="1"/>
</dbReference>
<dbReference type="GO" id="GO:0016746">
    <property type="term" value="F:acyltransferase activity"/>
    <property type="evidence" value="ECO:0007669"/>
    <property type="project" value="UniProtKB-KW"/>
</dbReference>
<dbReference type="PROSITE" id="PS51186">
    <property type="entry name" value="GNAT"/>
    <property type="match status" value="1"/>
</dbReference>
<dbReference type="PANTHER" id="PTHR43420:SF12">
    <property type="entry name" value="N-ACETYLTRANSFERASE DOMAIN-CONTAINING PROTEIN"/>
    <property type="match status" value="1"/>
</dbReference>
<evidence type="ECO:0000256" key="2">
    <source>
        <dbReference type="ARBA" id="ARBA00023315"/>
    </source>
</evidence>
<evidence type="ECO:0000256" key="1">
    <source>
        <dbReference type="ARBA" id="ARBA00022679"/>
    </source>
</evidence>
<dbReference type="InterPro" id="IPR000182">
    <property type="entry name" value="GNAT_dom"/>
</dbReference>